<accession>A0A7T8ERF3</accession>
<reference evidence="1 2" key="1">
    <citation type="submission" date="2020-12" db="EMBL/GenBank/DDBJ databases">
        <title>Dynamics of Baltic Sea phages driven by environmental changes.</title>
        <authorList>
            <person name="Hoetzinger M."/>
            <person name="Nilsson E."/>
            <person name="Holmfeldt K."/>
        </authorList>
    </citation>
    <scope>NUCLEOTIDE SEQUENCE [LARGE SCALE GENOMIC DNA]</scope>
</reference>
<keyword evidence="2" id="KW-1185">Reference proteome</keyword>
<dbReference type="Proteomes" id="UP000595566">
    <property type="component" value="Segment"/>
</dbReference>
<name>A0A7T8ERF3_9CAUD</name>
<protein>
    <submittedName>
        <fullName evidence="1">Uncharacterized protein</fullName>
    </submittedName>
</protein>
<dbReference type="EMBL" id="MW353175">
    <property type="protein sequence ID" value="QQO91824.1"/>
    <property type="molecule type" value="Genomic_DNA"/>
</dbReference>
<evidence type="ECO:0000313" key="1">
    <source>
        <dbReference type="EMBL" id="QQO91824.1"/>
    </source>
</evidence>
<organism evidence="1 2">
    <name type="scientific">Flavobacterium phage vB_FspM_immuto_2-6A</name>
    <dbReference type="NCBI Taxonomy" id="2801477"/>
    <lineage>
        <taxon>Viruses</taxon>
        <taxon>Duplodnaviria</taxon>
        <taxon>Heunggongvirae</taxon>
        <taxon>Uroviricota</taxon>
        <taxon>Caudoviricetes</taxon>
        <taxon>Immutovirus</taxon>
        <taxon>Immutovirus immuto</taxon>
    </lineage>
</organism>
<gene>
    <name evidence="1" type="ORF">immuto26A_145</name>
</gene>
<proteinExistence type="predicted"/>
<sequence length="172" mass="21143">MFLIFNIEPFGQFSNYPQFFFRKIFHYRSSIYLYKMKKLNSDDLFNIFSIGDEEIYKEHNIEDMMDNTFILFGMVVRGVENYFIIDKMYASRYQERYDSVRENIKLKYFNGLVNYLERIKVLQSDTVMDIEDEFGLQAIKYALEEMLEFYKELEMYEKCAIIFKYYQLFLKE</sequence>
<evidence type="ECO:0000313" key="2">
    <source>
        <dbReference type="Proteomes" id="UP000595566"/>
    </source>
</evidence>